<evidence type="ECO:0000259" key="2">
    <source>
        <dbReference type="Pfam" id="PF25397"/>
    </source>
</evidence>
<gene>
    <name evidence="3" type="ORF">DVH24_036413</name>
</gene>
<organism evidence="3 4">
    <name type="scientific">Malus domestica</name>
    <name type="common">Apple</name>
    <name type="synonym">Pyrus malus</name>
    <dbReference type="NCBI Taxonomy" id="3750"/>
    <lineage>
        <taxon>Eukaryota</taxon>
        <taxon>Viridiplantae</taxon>
        <taxon>Streptophyta</taxon>
        <taxon>Embryophyta</taxon>
        <taxon>Tracheophyta</taxon>
        <taxon>Spermatophyta</taxon>
        <taxon>Magnoliopsida</taxon>
        <taxon>eudicotyledons</taxon>
        <taxon>Gunneridae</taxon>
        <taxon>Pentapetalae</taxon>
        <taxon>rosids</taxon>
        <taxon>fabids</taxon>
        <taxon>Rosales</taxon>
        <taxon>Rosaceae</taxon>
        <taxon>Amygdaloideae</taxon>
        <taxon>Maleae</taxon>
        <taxon>Malus</taxon>
    </lineage>
</organism>
<keyword evidence="1" id="KW-1133">Transmembrane helix</keyword>
<feature type="domain" description="DUF7887" evidence="2">
    <location>
        <begin position="62"/>
        <end position="123"/>
    </location>
</feature>
<reference evidence="3 4" key="1">
    <citation type="submission" date="2018-10" db="EMBL/GenBank/DDBJ databases">
        <title>A high-quality apple genome assembly.</title>
        <authorList>
            <person name="Hu J."/>
        </authorList>
    </citation>
    <scope>NUCLEOTIDE SEQUENCE [LARGE SCALE GENOMIC DNA]</scope>
    <source>
        <strain evidence="4">cv. HFTH1</strain>
        <tissue evidence="3">Young leaf</tissue>
    </source>
</reference>
<dbReference type="InterPro" id="IPR057209">
    <property type="entry name" value="DUF7887"/>
</dbReference>
<keyword evidence="1" id="KW-0812">Transmembrane</keyword>
<dbReference type="Pfam" id="PF25397">
    <property type="entry name" value="DUF7887"/>
    <property type="match status" value="1"/>
</dbReference>
<dbReference type="EMBL" id="RDQH01000338">
    <property type="protein sequence ID" value="RXH82072.1"/>
    <property type="molecule type" value="Genomic_DNA"/>
</dbReference>
<dbReference type="AlphaFoldDB" id="A0A498IJA7"/>
<proteinExistence type="predicted"/>
<protein>
    <recommendedName>
        <fullName evidence="2">DUF7887 domain-containing protein</fullName>
    </recommendedName>
</protein>
<keyword evidence="1" id="KW-0472">Membrane</keyword>
<keyword evidence="4" id="KW-1185">Reference proteome</keyword>
<comment type="caution">
    <text evidence="3">The sequence shown here is derived from an EMBL/GenBank/DDBJ whole genome shotgun (WGS) entry which is preliminary data.</text>
</comment>
<dbReference type="PANTHER" id="PTHR38389:SF1">
    <property type="entry name" value="DNA-DIRECTED RNA POLYMERASE SUBUNIT BETA"/>
    <property type="match status" value="1"/>
</dbReference>
<sequence length="126" mass="14055">MLAAEKSLIFSSSRNLSPYLLLKRKNGREFGSTFLLAKRKDMPEDSRTSPEQQLVFPLRIRVSNTVLARAAVAVFGLGFIDAGYSGDWSRIGAISKESEELLKISAFLVVPFCLFLIFSFSKEAED</sequence>
<evidence type="ECO:0000313" key="3">
    <source>
        <dbReference type="EMBL" id="RXH82072.1"/>
    </source>
</evidence>
<name>A0A498IJA7_MALDO</name>
<feature type="transmembrane region" description="Helical" evidence="1">
    <location>
        <begin position="104"/>
        <end position="121"/>
    </location>
</feature>
<feature type="transmembrane region" description="Helical" evidence="1">
    <location>
        <begin position="66"/>
        <end position="84"/>
    </location>
</feature>
<dbReference type="Proteomes" id="UP000290289">
    <property type="component" value="Chromosome 12"/>
</dbReference>
<evidence type="ECO:0000256" key="1">
    <source>
        <dbReference type="SAM" id="Phobius"/>
    </source>
</evidence>
<evidence type="ECO:0000313" key="4">
    <source>
        <dbReference type="Proteomes" id="UP000290289"/>
    </source>
</evidence>
<accession>A0A498IJA7</accession>
<dbReference type="PANTHER" id="PTHR38389">
    <property type="entry name" value="DNA-DIRECTED RNA POLYMERASE SUBUNIT BETA"/>
    <property type="match status" value="1"/>
</dbReference>